<keyword evidence="4" id="KW-0349">Heme</keyword>
<dbReference type="GeneID" id="78362106"/>
<keyword evidence="7" id="KW-0408">Iron</keyword>
<accession>A0A227KGD7</accession>
<comment type="subcellular location">
    <subcellularLocation>
        <location evidence="2">Cell envelope</location>
    </subcellularLocation>
</comment>
<keyword evidence="6" id="KW-0249">Electron transport</keyword>
<dbReference type="GO" id="GO:0046872">
    <property type="term" value="F:metal ion binding"/>
    <property type="evidence" value="ECO:0007669"/>
    <property type="project" value="UniProtKB-KW"/>
</dbReference>
<evidence type="ECO:0000256" key="5">
    <source>
        <dbReference type="ARBA" id="ARBA00022723"/>
    </source>
</evidence>
<evidence type="ECO:0000256" key="6">
    <source>
        <dbReference type="ARBA" id="ARBA00022982"/>
    </source>
</evidence>
<dbReference type="EMBL" id="NHMP01000008">
    <property type="protein sequence ID" value="OXE45643.1"/>
    <property type="molecule type" value="Genomic_DNA"/>
</dbReference>
<evidence type="ECO:0000256" key="3">
    <source>
        <dbReference type="ARBA" id="ARBA00022448"/>
    </source>
</evidence>
<dbReference type="Gene3D" id="1.10.1130.10">
    <property type="entry name" value="Flavocytochrome C3, Chain A"/>
    <property type="match status" value="1"/>
</dbReference>
<reference evidence="11" key="1">
    <citation type="submission" date="2017-05" db="EMBL/GenBank/DDBJ databases">
        <title>Improved OligoMM genomes.</title>
        <authorList>
            <person name="Garzetti D."/>
        </authorList>
    </citation>
    <scope>NUCLEOTIDE SEQUENCE [LARGE SCALE GENOMIC DNA]</scope>
    <source>
        <strain evidence="11">YL45</strain>
    </source>
</reference>
<evidence type="ECO:0000259" key="9">
    <source>
        <dbReference type="Pfam" id="PF14537"/>
    </source>
</evidence>
<evidence type="ECO:0000256" key="4">
    <source>
        <dbReference type="ARBA" id="ARBA00022617"/>
    </source>
</evidence>
<organism evidence="10 11">
    <name type="scientific">Turicimonas muris</name>
    <dbReference type="NCBI Taxonomy" id="1796652"/>
    <lineage>
        <taxon>Bacteria</taxon>
        <taxon>Pseudomonadati</taxon>
        <taxon>Pseudomonadota</taxon>
        <taxon>Betaproteobacteria</taxon>
        <taxon>Burkholderiales</taxon>
        <taxon>Sutterellaceae</taxon>
        <taxon>Turicimonas</taxon>
    </lineage>
</organism>
<dbReference type="RefSeq" id="WP_066594143.1">
    <property type="nucleotide sequence ID" value="NZ_CAJTBZ010000003.1"/>
</dbReference>
<dbReference type="InterPro" id="IPR012286">
    <property type="entry name" value="Tetrahaem_cytochrome"/>
</dbReference>
<feature type="domain" description="Tetrahaem cytochrome" evidence="9">
    <location>
        <begin position="27"/>
        <end position="104"/>
    </location>
</feature>
<keyword evidence="3" id="KW-0813">Transport</keyword>
<evidence type="ECO:0000313" key="11">
    <source>
        <dbReference type="Proteomes" id="UP000214610"/>
    </source>
</evidence>
<dbReference type="AlphaFoldDB" id="A0A227KGD7"/>
<dbReference type="GO" id="GO:0030313">
    <property type="term" value="C:cell envelope"/>
    <property type="evidence" value="ECO:0007669"/>
    <property type="project" value="UniProtKB-SubCell"/>
</dbReference>
<gene>
    <name evidence="10" type="ORF">ADH67_10855</name>
</gene>
<dbReference type="InterPro" id="IPR036280">
    <property type="entry name" value="Multihaem_cyt_sf"/>
</dbReference>
<keyword evidence="5" id="KW-0479">Metal-binding</keyword>
<evidence type="ECO:0000256" key="7">
    <source>
        <dbReference type="ARBA" id="ARBA00023004"/>
    </source>
</evidence>
<feature type="chain" id="PRO_5011253034" description="Tetrahaem cytochrome domain-containing protein" evidence="8">
    <location>
        <begin position="20"/>
        <end position="112"/>
    </location>
</feature>
<name>A0A227KGD7_9BURK</name>
<evidence type="ECO:0000256" key="8">
    <source>
        <dbReference type="SAM" id="SignalP"/>
    </source>
</evidence>
<evidence type="ECO:0000313" key="10">
    <source>
        <dbReference type="EMBL" id="OXE45643.1"/>
    </source>
</evidence>
<sequence length="112" mass="12458">MKKFLFLLLLAFGFTAVYAAEDALLTAHTSKGIQCAACHQEVPPAKRVKTAKCQSCHGSYEQLAERTKNMQPNNVHANHLGDLECKACHGVHKQQKLECNECHQFKFSMPAS</sequence>
<evidence type="ECO:0000256" key="2">
    <source>
        <dbReference type="ARBA" id="ARBA00004196"/>
    </source>
</evidence>
<proteinExistence type="predicted"/>
<comment type="cofactor">
    <cofactor evidence="1">
        <name>heme c</name>
        <dbReference type="ChEBI" id="CHEBI:61717"/>
    </cofactor>
</comment>
<keyword evidence="8" id="KW-0732">Signal</keyword>
<dbReference type="Pfam" id="PF14537">
    <property type="entry name" value="Cytochrom_c3_2"/>
    <property type="match status" value="1"/>
</dbReference>
<evidence type="ECO:0000256" key="1">
    <source>
        <dbReference type="ARBA" id="ARBA00001926"/>
    </source>
</evidence>
<dbReference type="Proteomes" id="UP000214610">
    <property type="component" value="Unassembled WGS sequence"/>
</dbReference>
<feature type="signal peptide" evidence="8">
    <location>
        <begin position="1"/>
        <end position="19"/>
    </location>
</feature>
<keyword evidence="11" id="KW-1185">Reference proteome</keyword>
<dbReference type="SUPFAM" id="SSF48695">
    <property type="entry name" value="Multiheme cytochromes"/>
    <property type="match status" value="1"/>
</dbReference>
<comment type="caution">
    <text evidence="10">The sequence shown here is derived from an EMBL/GenBank/DDBJ whole genome shotgun (WGS) entry which is preliminary data.</text>
</comment>
<protein>
    <recommendedName>
        <fullName evidence="9">Tetrahaem cytochrome domain-containing protein</fullName>
    </recommendedName>
</protein>